<evidence type="ECO:0000259" key="17">
    <source>
        <dbReference type="Pfam" id="PF00905"/>
    </source>
</evidence>
<feature type="active site" description="Acyl-ester intermediate" evidence="16">
    <location>
        <position position="297"/>
    </location>
</feature>
<comment type="subcellular location">
    <subcellularLocation>
        <location evidence="1">Membrane</location>
    </subcellularLocation>
</comment>
<dbReference type="PANTHER" id="PTHR30627:SF1">
    <property type="entry name" value="PEPTIDOGLYCAN D,D-TRANSPEPTIDASE FTSI"/>
    <property type="match status" value="1"/>
</dbReference>
<evidence type="ECO:0000256" key="7">
    <source>
        <dbReference type="ARBA" id="ARBA00022692"/>
    </source>
</evidence>
<dbReference type="GO" id="GO:0000917">
    <property type="term" value="P:division septum assembly"/>
    <property type="evidence" value="ECO:0007669"/>
    <property type="project" value="UniProtKB-KW"/>
</dbReference>
<dbReference type="HAMAP" id="MF_02080">
    <property type="entry name" value="FtsI_transpept"/>
    <property type="match status" value="1"/>
</dbReference>
<reference evidence="19 20" key="1">
    <citation type="submission" date="2016-11" db="EMBL/GenBank/DDBJ databases">
        <title>Trade-off between light-utilization and light-protection in marine flavobacteria.</title>
        <authorList>
            <person name="Kumagai Y."/>
        </authorList>
    </citation>
    <scope>NUCLEOTIDE SEQUENCE [LARGE SCALE GENOMIC DNA]</scope>
    <source>
        <strain evidence="19 20">NBRC 107125</strain>
    </source>
</reference>
<keyword evidence="2 16" id="KW-1003">Cell membrane</keyword>
<keyword evidence="6 16" id="KW-0645">Protease</keyword>
<comment type="pathway">
    <text evidence="16">Cell wall biogenesis; peptidoglycan biosynthesis.</text>
</comment>
<evidence type="ECO:0000256" key="11">
    <source>
        <dbReference type="ARBA" id="ARBA00022989"/>
    </source>
</evidence>
<dbReference type="InterPro" id="IPR005311">
    <property type="entry name" value="PBP_dimer"/>
</dbReference>
<dbReference type="Gene3D" id="1.10.150.770">
    <property type="match status" value="1"/>
</dbReference>
<feature type="domain" description="Penicillin-binding protein transpeptidase" evidence="17">
    <location>
        <begin position="250"/>
        <end position="547"/>
    </location>
</feature>
<dbReference type="EMBL" id="CP019343">
    <property type="protein sequence ID" value="ARN74715.1"/>
    <property type="molecule type" value="Genomic_DNA"/>
</dbReference>
<keyword evidence="10 16" id="KW-0573">Peptidoglycan synthesis</keyword>
<keyword evidence="9 16" id="KW-0133">Cell shape</keyword>
<dbReference type="InterPro" id="IPR050515">
    <property type="entry name" value="Beta-lactam/transpept"/>
</dbReference>
<keyword evidence="15 16" id="KW-0961">Cell wall biogenesis/degradation</keyword>
<keyword evidence="11 16" id="KW-1133">Transmembrane helix</keyword>
<keyword evidence="12 16" id="KW-0472">Membrane</keyword>
<dbReference type="Gene3D" id="3.30.450.330">
    <property type="match status" value="1"/>
</dbReference>
<gene>
    <name evidence="16" type="primary">ftsI</name>
    <name evidence="19" type="ORF">BST96_11635</name>
</gene>
<evidence type="ECO:0000256" key="12">
    <source>
        <dbReference type="ARBA" id="ARBA00023136"/>
    </source>
</evidence>
<evidence type="ECO:0000256" key="14">
    <source>
        <dbReference type="ARBA" id="ARBA00023306"/>
    </source>
</evidence>
<dbReference type="GO" id="GO:0043093">
    <property type="term" value="P:FtsZ-dependent cytokinesis"/>
    <property type="evidence" value="ECO:0007669"/>
    <property type="project" value="UniProtKB-UniRule"/>
</dbReference>
<evidence type="ECO:0000256" key="8">
    <source>
        <dbReference type="ARBA" id="ARBA00022801"/>
    </source>
</evidence>
<keyword evidence="8 16" id="KW-0378">Hydrolase</keyword>
<evidence type="ECO:0000256" key="3">
    <source>
        <dbReference type="ARBA" id="ARBA00022519"/>
    </source>
</evidence>
<dbReference type="KEGG" id="osg:BST96_11635"/>
<dbReference type="InterPro" id="IPR036138">
    <property type="entry name" value="PBP_dimer_sf"/>
</dbReference>
<keyword evidence="7 16" id="KW-0812">Transmembrane</keyword>
<evidence type="ECO:0000313" key="20">
    <source>
        <dbReference type="Proteomes" id="UP000193450"/>
    </source>
</evidence>
<evidence type="ECO:0000256" key="10">
    <source>
        <dbReference type="ARBA" id="ARBA00022984"/>
    </source>
</evidence>
<dbReference type="EC" id="3.4.16.4" evidence="16"/>
<dbReference type="PANTHER" id="PTHR30627">
    <property type="entry name" value="PEPTIDOGLYCAN D,D-TRANSPEPTIDASE"/>
    <property type="match status" value="1"/>
</dbReference>
<dbReference type="Pfam" id="PF03717">
    <property type="entry name" value="PBP_dimer"/>
    <property type="match status" value="1"/>
</dbReference>
<dbReference type="Gene3D" id="3.40.710.10">
    <property type="entry name" value="DD-peptidase/beta-lactamase superfamily"/>
    <property type="match status" value="1"/>
</dbReference>
<keyword evidence="4 16" id="KW-0132">Cell division</keyword>
<evidence type="ECO:0000256" key="6">
    <source>
        <dbReference type="ARBA" id="ARBA00022670"/>
    </source>
</evidence>
<evidence type="ECO:0000313" key="19">
    <source>
        <dbReference type="EMBL" id="ARN74715.1"/>
    </source>
</evidence>
<dbReference type="GO" id="GO:0006508">
    <property type="term" value="P:proteolysis"/>
    <property type="evidence" value="ECO:0007669"/>
    <property type="project" value="UniProtKB-KW"/>
</dbReference>
<proteinExistence type="inferred from homology"/>
<accession>A0A1X9NFR8</accession>
<evidence type="ECO:0000256" key="1">
    <source>
        <dbReference type="ARBA" id="ARBA00004370"/>
    </source>
</evidence>
<evidence type="ECO:0000256" key="4">
    <source>
        <dbReference type="ARBA" id="ARBA00022618"/>
    </source>
</evidence>
<protein>
    <recommendedName>
        <fullName evidence="16">Peptidoglycan D,D-transpeptidase FtsI</fullName>
        <ecNumber evidence="16">3.4.16.4</ecNumber>
    </recommendedName>
    <alternativeName>
        <fullName evidence="16">Penicillin-binding protein 3</fullName>
        <shortName evidence="16">PBP-3</shortName>
    </alternativeName>
</protein>
<dbReference type="AlphaFoldDB" id="A0A1X9NFR8"/>
<organism evidence="19 20">
    <name type="scientific">Oceanicoccus sagamiensis</name>
    <dbReference type="NCBI Taxonomy" id="716816"/>
    <lineage>
        <taxon>Bacteria</taxon>
        <taxon>Pseudomonadati</taxon>
        <taxon>Pseudomonadota</taxon>
        <taxon>Gammaproteobacteria</taxon>
        <taxon>Cellvibrionales</taxon>
        <taxon>Spongiibacteraceae</taxon>
        <taxon>Oceanicoccus</taxon>
    </lineage>
</organism>
<keyword evidence="3 16" id="KW-0997">Cell inner membrane</keyword>
<dbReference type="Pfam" id="PF00905">
    <property type="entry name" value="Transpeptidase"/>
    <property type="match status" value="1"/>
</dbReference>
<keyword evidence="13 16" id="KW-0717">Septation</keyword>
<keyword evidence="5 16" id="KW-0121">Carboxypeptidase</keyword>
<evidence type="ECO:0000256" key="9">
    <source>
        <dbReference type="ARBA" id="ARBA00022960"/>
    </source>
</evidence>
<dbReference type="SUPFAM" id="SSF56601">
    <property type="entry name" value="beta-lactamase/transpeptidase-like"/>
    <property type="match status" value="1"/>
</dbReference>
<dbReference type="GO" id="GO:0008658">
    <property type="term" value="F:penicillin binding"/>
    <property type="evidence" value="ECO:0007669"/>
    <property type="project" value="InterPro"/>
</dbReference>
<keyword evidence="20" id="KW-1185">Reference proteome</keyword>
<evidence type="ECO:0000256" key="5">
    <source>
        <dbReference type="ARBA" id="ARBA00022645"/>
    </source>
</evidence>
<dbReference type="GO" id="GO:0009252">
    <property type="term" value="P:peptidoglycan biosynthetic process"/>
    <property type="evidence" value="ECO:0007669"/>
    <property type="project" value="UniProtKB-UniRule"/>
</dbReference>
<feature type="domain" description="Penicillin-binding protein dimerisation" evidence="18">
    <location>
        <begin position="61"/>
        <end position="208"/>
    </location>
</feature>
<dbReference type="GO" id="GO:0005886">
    <property type="term" value="C:plasma membrane"/>
    <property type="evidence" value="ECO:0007669"/>
    <property type="project" value="UniProtKB-UniRule"/>
</dbReference>
<keyword evidence="14 16" id="KW-0131">Cell cycle</keyword>
<name>A0A1X9NFR8_9GAMM</name>
<evidence type="ECO:0000256" key="13">
    <source>
        <dbReference type="ARBA" id="ARBA00023210"/>
    </source>
</evidence>
<dbReference type="SUPFAM" id="SSF56519">
    <property type="entry name" value="Penicillin binding protein dimerisation domain"/>
    <property type="match status" value="1"/>
</dbReference>
<dbReference type="RefSeq" id="WP_085758868.1">
    <property type="nucleotide sequence ID" value="NZ_CP019343.1"/>
</dbReference>
<dbReference type="UniPathway" id="UPA00219"/>
<dbReference type="InterPro" id="IPR001460">
    <property type="entry name" value="PCN-bd_Tpept"/>
</dbReference>
<sequence>MAKVTRQAVPAWRFMLVILLLAGLASLLIWRVLSLQVLDTERGHEFLRGQGDARTVRTEHIPAYRGVISDRNGEPLAVSTPVASIWINPKHIISESDRWAELAAVLGMSREQLKDKITQNSRRGFVYLRRHLPPQLADEVVGLRIKGVNIQREYKRYYPAAEVASHIVGFTNIDDQGQEGMELAFENWLKGQPGSKRVLKDLHGNVFRDIGEGESAHSGKDLMLSIDMRLQYLAYRELKAAMQRVDAKSGSVVMLDSDTGEVLAMVNQPSFNPNNRRALKPAHMRNRAMTDMFEPGSTVKPLTVVAALESGRYKPDTVIDTNPGYIRVGKKTLMDPVNYGSIDVTSILTKSSQVGTSKIALDLDEQSVWEVFSRFGLGVSTGSSFPGESAGLLPGRPNWRPIERVNFAFGYGLTVTPLQLAQAYSVFASGGVFRPATLLRQEQVEAGEQIISQKIADQLVDMLKTVTGEDGTAKLARVASYSVAGKTGTVHKVSEKGGYADSRYMAVFAGLAPASDPRIVTVVMIDEPNLEKYHGGESAAPVFSKVVTDALRILDVTPDKSLPVNRLVKEQSKPKSGRRKSA</sequence>
<dbReference type="Proteomes" id="UP000193450">
    <property type="component" value="Chromosome"/>
</dbReference>
<dbReference type="GO" id="GO:0008360">
    <property type="term" value="P:regulation of cell shape"/>
    <property type="evidence" value="ECO:0007669"/>
    <property type="project" value="UniProtKB-KW"/>
</dbReference>
<comment type="similarity">
    <text evidence="16">Belongs to the transpeptidase family. FtsI subfamily.</text>
</comment>
<dbReference type="OrthoDB" id="9789078at2"/>
<dbReference type="GO" id="GO:0008955">
    <property type="term" value="F:peptidoglycan glycosyltransferase activity"/>
    <property type="evidence" value="ECO:0007669"/>
    <property type="project" value="InterPro"/>
</dbReference>
<comment type="catalytic activity">
    <reaction evidence="16">
        <text>Preferential cleavage: (Ac)2-L-Lys-D-Ala-|-D-Ala. Also transpeptidation of peptidyl-alanyl moieties that are N-acyl substituents of D-alanine.</text>
        <dbReference type="EC" id="3.4.16.4"/>
    </reaction>
</comment>
<evidence type="ECO:0000259" key="18">
    <source>
        <dbReference type="Pfam" id="PF03717"/>
    </source>
</evidence>
<evidence type="ECO:0000256" key="2">
    <source>
        <dbReference type="ARBA" id="ARBA00022475"/>
    </source>
</evidence>
<dbReference type="GO" id="GO:0009002">
    <property type="term" value="F:serine-type D-Ala-D-Ala carboxypeptidase activity"/>
    <property type="evidence" value="ECO:0007669"/>
    <property type="project" value="UniProtKB-UniRule"/>
</dbReference>
<dbReference type="InterPro" id="IPR012338">
    <property type="entry name" value="Beta-lactam/transpept-like"/>
</dbReference>
<dbReference type="InterPro" id="IPR037532">
    <property type="entry name" value="FtsI_transpept"/>
</dbReference>
<dbReference type="GO" id="GO:0071555">
    <property type="term" value="P:cell wall organization"/>
    <property type="evidence" value="ECO:0007669"/>
    <property type="project" value="UniProtKB-KW"/>
</dbReference>
<evidence type="ECO:0000256" key="15">
    <source>
        <dbReference type="ARBA" id="ARBA00023316"/>
    </source>
</evidence>
<dbReference type="Gene3D" id="3.90.1310.10">
    <property type="entry name" value="Penicillin-binding protein 2a (Domain 2)"/>
    <property type="match status" value="1"/>
</dbReference>
<evidence type="ECO:0000256" key="16">
    <source>
        <dbReference type="HAMAP-Rule" id="MF_02080"/>
    </source>
</evidence>
<dbReference type="STRING" id="716816.BST96_11635"/>
<comment type="function">
    <text evidence="16">Catalyzes cross-linking of the peptidoglycan cell wall at the division septum.</text>
</comment>